<proteinExistence type="predicted"/>
<dbReference type="OrthoDB" id="20381at2"/>
<dbReference type="HOGENOM" id="CLU_852456_0_0_0"/>
<dbReference type="Gene3D" id="3.90.930.1">
    <property type="match status" value="1"/>
</dbReference>
<dbReference type="RefSeq" id="WP_013182598.1">
    <property type="nucleotide sequence ID" value="NC_014225.1"/>
</dbReference>
<dbReference type="EMBL" id="CP001928">
    <property type="protein sequence ID" value="ADI38890.1"/>
    <property type="molecule type" value="Genomic_DNA"/>
</dbReference>
<protein>
    <submittedName>
        <fullName evidence="1">Uncharacterized protein</fullName>
    </submittedName>
</protein>
<reference evidence="1 2" key="1">
    <citation type="journal article" date="2010" name="PLoS ONE">
        <title>The Waddlia genome: a window into chlamydial biology.</title>
        <authorList>
            <person name="Bertelli C."/>
            <person name="Collyn F."/>
            <person name="Croxatto A."/>
            <person name="Ruckert C."/>
            <person name="Polkinghorne A."/>
            <person name="Kebbi-Beghdadi C."/>
            <person name="Goesmann A."/>
            <person name="Vaughan L."/>
            <person name="Greub G."/>
        </authorList>
    </citation>
    <scope>NUCLEOTIDE SEQUENCE [LARGE SCALE GENOMIC DNA]</scope>
    <source>
        <strain evidence="2">ATCC VR-1470 / WSU 86-1044</strain>
    </source>
</reference>
<evidence type="ECO:0000313" key="1">
    <source>
        <dbReference type="EMBL" id="ADI38890.1"/>
    </source>
</evidence>
<organism evidence="1 2">
    <name type="scientific">Waddlia chondrophila (strain ATCC VR-1470 / WSU 86-1044)</name>
    <dbReference type="NCBI Taxonomy" id="716544"/>
    <lineage>
        <taxon>Bacteria</taxon>
        <taxon>Pseudomonadati</taxon>
        <taxon>Chlamydiota</taxon>
        <taxon>Chlamydiia</taxon>
        <taxon>Parachlamydiales</taxon>
        <taxon>Waddliaceae</taxon>
        <taxon>Waddlia</taxon>
    </lineage>
</organism>
<dbReference type="PROSITE" id="PS51257">
    <property type="entry name" value="PROKAR_LIPOPROTEIN"/>
    <property type="match status" value="1"/>
</dbReference>
<sequence>MHKVVLMGLSVGMAVALSGCSKRSCGDVCKPEKEALSQTYIHKYGMEVPQREWKDRGQNGRVVSTLKSGVVVTKNYKDGFLDGETTYTFPHSGAIQKTEMYSQGRLVQATENDSTGIKVKQVDYDTPTHKKVSVWYENSAPHYNEEYEGNKLIEGEYFTPYQQLEARVDQGSGRRVNRDQYGVMESEDKIQHGELVLRTFFYPNGAPKEVIPYQNGIVSGERKTFLPGGEPQTVESWNHDHREGVTVVYQNGEKIAEVPYLNGQKNGVEQRYRDGQFLVEEITWKNGQKHGPCYRTIGETTIVEYYMYGRKVPRVEYDRQMNHLIR</sequence>
<dbReference type="STRING" id="716544.wcw_1541"/>
<dbReference type="AlphaFoldDB" id="D6YS45"/>
<keyword evidence="2" id="KW-1185">Reference proteome</keyword>
<dbReference type="KEGG" id="wch:wcw_1541"/>
<dbReference type="SUPFAM" id="SSF82185">
    <property type="entry name" value="Histone H3 K4-specific methyltransferase SET7/9 N-terminal domain"/>
    <property type="match status" value="1"/>
</dbReference>
<dbReference type="Proteomes" id="UP000001505">
    <property type="component" value="Chromosome"/>
</dbReference>
<accession>D6YS45</accession>
<evidence type="ECO:0000313" key="2">
    <source>
        <dbReference type="Proteomes" id="UP000001505"/>
    </source>
</evidence>
<dbReference type="Gene3D" id="2.20.110.10">
    <property type="entry name" value="Histone H3 K4-specific methyltransferase SET7/9 N-terminal domain"/>
    <property type="match status" value="1"/>
</dbReference>
<gene>
    <name evidence="1" type="ordered locus">wcw_1541</name>
</gene>
<name>D6YS45_WADCW</name>
<dbReference type="eggNOG" id="COG2849">
    <property type="taxonomic scope" value="Bacteria"/>
</dbReference>